<accession>A0ABP9EGU8</accession>
<evidence type="ECO:0000256" key="1">
    <source>
        <dbReference type="SAM" id="Phobius"/>
    </source>
</evidence>
<keyword evidence="3" id="KW-1185">Reference proteome</keyword>
<name>A0ABP9EGU8_9ACTN</name>
<keyword evidence="1" id="KW-1133">Transmembrane helix</keyword>
<dbReference type="RefSeq" id="WP_345700424.1">
    <property type="nucleotide sequence ID" value="NZ_BAABIS010000001.1"/>
</dbReference>
<sequence length="377" mass="39745">MVRTLDHRATRTAGRLLGGALLTALLAAAWAGPDDPARNPAPTWWYVWFWVGLVPLTLLLGAGAWRRLDPLRPLAALAGRALPRRPLPERVSNRPALAGLSAFLWLELVYDHSASPRAVAVFVTGYALVQVLAGARYGPAWFERAEAFGAYTALIGAVSPLGRRADGTPVLRNPLDGLAGLPRSGATTRAVVLLLGSTAFDGLSRTPLWSDAVQGTGRAAYLLLGTAGLAGSVGAVALTYLLAVRLSLPYLRRSTGPYAEFGHTLVPVMLGYTVAHYFSFALFQGQVGMLLAGDPLGRGWDPFGLAGRRIDYLLLPAGGIALVQVGAIVAGHLVGVIAAHDRSVALMPRRYARTGQYPMLAVMIGYTTAGIALLAGA</sequence>
<evidence type="ECO:0000313" key="2">
    <source>
        <dbReference type="EMBL" id="GAA4876068.1"/>
    </source>
</evidence>
<feature type="transmembrane region" description="Helical" evidence="1">
    <location>
        <begin position="357"/>
        <end position="376"/>
    </location>
</feature>
<feature type="transmembrane region" description="Helical" evidence="1">
    <location>
        <begin position="47"/>
        <end position="65"/>
    </location>
</feature>
<organism evidence="2 3">
    <name type="scientific">Kitasatospora terrestris</name>
    <dbReference type="NCBI Taxonomy" id="258051"/>
    <lineage>
        <taxon>Bacteria</taxon>
        <taxon>Bacillati</taxon>
        <taxon>Actinomycetota</taxon>
        <taxon>Actinomycetes</taxon>
        <taxon>Kitasatosporales</taxon>
        <taxon>Streptomycetaceae</taxon>
        <taxon>Kitasatospora</taxon>
    </lineage>
</organism>
<evidence type="ECO:0008006" key="4">
    <source>
        <dbReference type="Google" id="ProtNLM"/>
    </source>
</evidence>
<feature type="transmembrane region" description="Helical" evidence="1">
    <location>
        <begin position="313"/>
        <end position="337"/>
    </location>
</feature>
<feature type="transmembrane region" description="Helical" evidence="1">
    <location>
        <begin position="219"/>
        <end position="243"/>
    </location>
</feature>
<keyword evidence="1" id="KW-0472">Membrane</keyword>
<dbReference type="EMBL" id="BAABIS010000001">
    <property type="protein sequence ID" value="GAA4876068.1"/>
    <property type="molecule type" value="Genomic_DNA"/>
</dbReference>
<proteinExistence type="predicted"/>
<gene>
    <name evidence="2" type="ORF">GCM10023235_64510</name>
</gene>
<evidence type="ECO:0000313" key="3">
    <source>
        <dbReference type="Proteomes" id="UP001501752"/>
    </source>
</evidence>
<reference evidence="3" key="1">
    <citation type="journal article" date="2019" name="Int. J. Syst. Evol. Microbiol.">
        <title>The Global Catalogue of Microorganisms (GCM) 10K type strain sequencing project: providing services to taxonomists for standard genome sequencing and annotation.</title>
        <authorList>
            <consortium name="The Broad Institute Genomics Platform"/>
            <consortium name="The Broad Institute Genome Sequencing Center for Infectious Disease"/>
            <person name="Wu L."/>
            <person name="Ma J."/>
        </authorList>
    </citation>
    <scope>NUCLEOTIDE SEQUENCE [LARGE SCALE GENOMIC DNA]</scope>
    <source>
        <strain evidence="3">JCM 13006</strain>
    </source>
</reference>
<keyword evidence="1" id="KW-0812">Transmembrane</keyword>
<protein>
    <recommendedName>
        <fullName evidence="4">Fenitrothion hydrolase</fullName>
    </recommendedName>
</protein>
<comment type="caution">
    <text evidence="2">The sequence shown here is derived from an EMBL/GenBank/DDBJ whole genome shotgun (WGS) entry which is preliminary data.</text>
</comment>
<dbReference type="Proteomes" id="UP001501752">
    <property type="component" value="Unassembled WGS sequence"/>
</dbReference>